<evidence type="ECO:0000259" key="8">
    <source>
        <dbReference type="PROSITE" id="PS50110"/>
    </source>
</evidence>
<dbReference type="PROSITE" id="PS50109">
    <property type="entry name" value="HIS_KIN"/>
    <property type="match status" value="1"/>
</dbReference>
<dbReference type="InterPro" id="IPR003594">
    <property type="entry name" value="HATPase_dom"/>
</dbReference>
<dbReference type="PANTHER" id="PTHR43547">
    <property type="entry name" value="TWO-COMPONENT HISTIDINE KINASE"/>
    <property type="match status" value="1"/>
</dbReference>
<dbReference type="EMBL" id="JACWUN010000002">
    <property type="protein sequence ID" value="MBD1399380.1"/>
    <property type="molecule type" value="Genomic_DNA"/>
</dbReference>
<evidence type="ECO:0000256" key="2">
    <source>
        <dbReference type="ARBA" id="ARBA00012438"/>
    </source>
</evidence>
<name>A0A8J6QTL5_9BACT</name>
<dbReference type="Proteomes" id="UP000632828">
    <property type="component" value="Unassembled WGS sequence"/>
</dbReference>
<accession>A0A8J6QTL5</accession>
<dbReference type="SUPFAM" id="SSF55874">
    <property type="entry name" value="ATPase domain of HSP90 chaperone/DNA topoisomerase II/histidine kinase"/>
    <property type="match status" value="1"/>
</dbReference>
<dbReference type="EC" id="2.7.13.3" evidence="2"/>
<dbReference type="GO" id="GO:0000155">
    <property type="term" value="F:phosphorelay sensor kinase activity"/>
    <property type="evidence" value="ECO:0007669"/>
    <property type="project" value="InterPro"/>
</dbReference>
<evidence type="ECO:0000256" key="3">
    <source>
        <dbReference type="ARBA" id="ARBA00022553"/>
    </source>
</evidence>
<dbReference type="Gene3D" id="3.30.565.10">
    <property type="entry name" value="Histidine kinase-like ATPase, C-terminal domain"/>
    <property type="match status" value="1"/>
</dbReference>
<sequence length="573" mass="64201">MKMADKGRKNTTDLPAILLVSGAAQTVQYLQDILAEIDCPLLCLDRGTGIAGFLDHHHVAMVFCDLTLPDISGMEVLRITRQHSAAVQVVMFSESQDFKTLREVLRERALDYLTQPFSPDEVLASARQGISSYYHYLHQDEARREAQRRMADLVLLKKVGETASSGGDLQQLFDQILDSIVQSAGVELASLMLLEEDGMLHIASARGLDADVANRVRVASGEGISGHVVATKEPVLITNIDKDRRFTSLDAGHKYKNQSLLSVPIFIRDALVGVINVNNKVSGAPFDLDDQSLLMTIASQVALAMENFDLVHHLRRQTTALERTNEDLVRLNRARTRLVCNLSHELKTPLTSIMGYIDLSLSFYEKLSDAELQENLKQVREEGQRLDRLVTGMLRLFSIESEREIWRWKAFGVPWSIADAFQYFCNRMTALGLEIEIDIDEDMPDIYADQEKFGMAFHAMIDNAVKFNRPGGRLRVRARPCQQEGLEYVYVQIYNDGRKIPITALDSVFSSYTQLGNIDTEKPHGVGIGLALTKVVIDRMLGDIFLEEVSEEGTSFGMLLPTEQTYNILKGDS</sequence>
<dbReference type="InterPro" id="IPR003018">
    <property type="entry name" value="GAF"/>
</dbReference>
<evidence type="ECO:0000256" key="5">
    <source>
        <dbReference type="ARBA" id="ARBA00022777"/>
    </source>
</evidence>
<feature type="domain" description="Response regulatory" evidence="8">
    <location>
        <begin position="16"/>
        <end position="130"/>
    </location>
</feature>
<keyword evidence="10" id="KW-1185">Reference proteome</keyword>
<dbReference type="CDD" id="cd00156">
    <property type="entry name" value="REC"/>
    <property type="match status" value="1"/>
</dbReference>
<dbReference type="InterPro" id="IPR001789">
    <property type="entry name" value="Sig_transdc_resp-reg_receiver"/>
</dbReference>
<protein>
    <recommendedName>
        <fullName evidence="2">histidine kinase</fullName>
        <ecNumber evidence="2">2.7.13.3</ecNumber>
    </recommendedName>
</protein>
<dbReference type="SMART" id="SM00448">
    <property type="entry name" value="REC"/>
    <property type="match status" value="1"/>
</dbReference>
<dbReference type="Pfam" id="PF13185">
    <property type="entry name" value="GAF_2"/>
    <property type="match status" value="1"/>
</dbReference>
<evidence type="ECO:0000259" key="7">
    <source>
        <dbReference type="PROSITE" id="PS50109"/>
    </source>
</evidence>
<dbReference type="InterPro" id="IPR029016">
    <property type="entry name" value="GAF-like_dom_sf"/>
</dbReference>
<evidence type="ECO:0000256" key="4">
    <source>
        <dbReference type="ARBA" id="ARBA00022679"/>
    </source>
</evidence>
<dbReference type="Gene3D" id="1.10.287.130">
    <property type="match status" value="1"/>
</dbReference>
<feature type="domain" description="Histidine kinase" evidence="7">
    <location>
        <begin position="341"/>
        <end position="564"/>
    </location>
</feature>
<dbReference type="InterPro" id="IPR036097">
    <property type="entry name" value="HisK_dim/P_sf"/>
</dbReference>
<dbReference type="InterPro" id="IPR005467">
    <property type="entry name" value="His_kinase_dom"/>
</dbReference>
<evidence type="ECO:0000313" key="9">
    <source>
        <dbReference type="EMBL" id="MBD1399380.1"/>
    </source>
</evidence>
<dbReference type="CDD" id="cd00082">
    <property type="entry name" value="HisKA"/>
    <property type="match status" value="1"/>
</dbReference>
<dbReference type="InterPro" id="IPR011006">
    <property type="entry name" value="CheY-like_superfamily"/>
</dbReference>
<dbReference type="SUPFAM" id="SSF47384">
    <property type="entry name" value="Homodimeric domain of signal transducing histidine kinase"/>
    <property type="match status" value="1"/>
</dbReference>
<dbReference type="Gene3D" id="3.40.50.2300">
    <property type="match status" value="1"/>
</dbReference>
<evidence type="ECO:0000256" key="6">
    <source>
        <dbReference type="PROSITE-ProRule" id="PRU00169"/>
    </source>
</evidence>
<dbReference type="SUPFAM" id="SSF52172">
    <property type="entry name" value="CheY-like"/>
    <property type="match status" value="1"/>
</dbReference>
<keyword evidence="5" id="KW-0418">Kinase</keyword>
<dbReference type="PROSITE" id="PS50110">
    <property type="entry name" value="RESPONSE_REGULATORY"/>
    <property type="match status" value="1"/>
</dbReference>
<dbReference type="SUPFAM" id="SSF55781">
    <property type="entry name" value="GAF domain-like"/>
    <property type="match status" value="1"/>
</dbReference>
<evidence type="ECO:0000256" key="1">
    <source>
        <dbReference type="ARBA" id="ARBA00000085"/>
    </source>
</evidence>
<dbReference type="InterPro" id="IPR003661">
    <property type="entry name" value="HisK_dim/P_dom"/>
</dbReference>
<organism evidence="9 10">
    <name type="scientific">Pelovirga terrestris</name>
    <dbReference type="NCBI Taxonomy" id="2771352"/>
    <lineage>
        <taxon>Bacteria</taxon>
        <taxon>Pseudomonadati</taxon>
        <taxon>Thermodesulfobacteriota</taxon>
        <taxon>Desulfuromonadia</taxon>
        <taxon>Geobacterales</taxon>
        <taxon>Geobacteraceae</taxon>
        <taxon>Pelovirga</taxon>
    </lineage>
</organism>
<dbReference type="SMART" id="SM00388">
    <property type="entry name" value="HisKA"/>
    <property type="match status" value="1"/>
</dbReference>
<proteinExistence type="predicted"/>
<dbReference type="SMART" id="SM00065">
    <property type="entry name" value="GAF"/>
    <property type="match status" value="1"/>
</dbReference>
<dbReference type="Pfam" id="PF02518">
    <property type="entry name" value="HATPase_c"/>
    <property type="match status" value="1"/>
</dbReference>
<comment type="catalytic activity">
    <reaction evidence="1">
        <text>ATP + protein L-histidine = ADP + protein N-phospho-L-histidine.</text>
        <dbReference type="EC" id="2.7.13.3"/>
    </reaction>
</comment>
<dbReference type="Pfam" id="PF00072">
    <property type="entry name" value="Response_reg"/>
    <property type="match status" value="1"/>
</dbReference>
<keyword evidence="4" id="KW-0808">Transferase</keyword>
<keyword evidence="3 6" id="KW-0597">Phosphoprotein</keyword>
<dbReference type="Gene3D" id="3.30.450.40">
    <property type="match status" value="1"/>
</dbReference>
<dbReference type="InterPro" id="IPR036890">
    <property type="entry name" value="HATPase_C_sf"/>
</dbReference>
<dbReference type="Pfam" id="PF00512">
    <property type="entry name" value="HisKA"/>
    <property type="match status" value="1"/>
</dbReference>
<dbReference type="PANTHER" id="PTHR43547:SF2">
    <property type="entry name" value="HYBRID SIGNAL TRANSDUCTION HISTIDINE KINASE C"/>
    <property type="match status" value="1"/>
</dbReference>
<dbReference type="AlphaFoldDB" id="A0A8J6QTL5"/>
<comment type="caution">
    <text evidence="9">The sequence shown here is derived from an EMBL/GenBank/DDBJ whole genome shotgun (WGS) entry which is preliminary data.</text>
</comment>
<evidence type="ECO:0000313" key="10">
    <source>
        <dbReference type="Proteomes" id="UP000632828"/>
    </source>
</evidence>
<dbReference type="SMART" id="SM00387">
    <property type="entry name" value="HATPase_c"/>
    <property type="match status" value="1"/>
</dbReference>
<gene>
    <name evidence="9" type="ORF">ICT70_01710</name>
</gene>
<dbReference type="RefSeq" id="WP_191153660.1">
    <property type="nucleotide sequence ID" value="NZ_JACWUN010000002.1"/>
</dbReference>
<reference evidence="9" key="1">
    <citation type="submission" date="2020-09" db="EMBL/GenBank/DDBJ databases">
        <title>Pelobacter alkaliphilus sp. nov., a novel anaerobic arsenate-reducing bacterium from terrestrial mud volcano.</title>
        <authorList>
            <person name="Khomyakova M.A."/>
            <person name="Merkel A.Y."/>
            <person name="Slobodkin A.I."/>
        </authorList>
    </citation>
    <scope>NUCLEOTIDE SEQUENCE</scope>
    <source>
        <strain evidence="9">M08fum</strain>
    </source>
</reference>
<feature type="modified residue" description="4-aspartylphosphate" evidence="6">
    <location>
        <position position="65"/>
    </location>
</feature>